<proteinExistence type="predicted"/>
<dbReference type="EC" id="1.14.99.36" evidence="2"/>
<dbReference type="EMBL" id="AFHQ01000021">
    <property type="protein sequence ID" value="EGK61296.1"/>
    <property type="molecule type" value="Genomic_DNA"/>
</dbReference>
<dbReference type="eggNOG" id="COG4241">
    <property type="taxonomic scope" value="Bacteria"/>
</dbReference>
<accession>F5RJY1</accession>
<feature type="transmembrane region" description="Helical" evidence="1">
    <location>
        <begin position="74"/>
        <end position="94"/>
    </location>
</feature>
<keyword evidence="1" id="KW-0812">Transmembrane</keyword>
<organism evidence="2 3">
    <name type="scientific">Centipeda periodontii DSM 2778</name>
    <dbReference type="NCBI Taxonomy" id="888060"/>
    <lineage>
        <taxon>Bacteria</taxon>
        <taxon>Bacillati</taxon>
        <taxon>Bacillota</taxon>
        <taxon>Negativicutes</taxon>
        <taxon>Selenomonadales</taxon>
        <taxon>Selenomonadaceae</taxon>
        <taxon>Centipeda</taxon>
    </lineage>
</organism>
<dbReference type="InterPro" id="IPR018710">
    <property type="entry name" value="DUF2232"/>
</dbReference>
<dbReference type="HOGENOM" id="CLU_068641_2_0_9"/>
<dbReference type="GO" id="GO:0004497">
    <property type="term" value="F:monooxygenase activity"/>
    <property type="evidence" value="ECO:0007669"/>
    <property type="project" value="UniProtKB-KW"/>
</dbReference>
<evidence type="ECO:0000313" key="3">
    <source>
        <dbReference type="Proteomes" id="UP000004067"/>
    </source>
</evidence>
<dbReference type="Proteomes" id="UP000004067">
    <property type="component" value="Unassembled WGS sequence"/>
</dbReference>
<protein>
    <submittedName>
        <fullName evidence="2">Brp/Blh family beta-carotene 15,15'-monooxygenase</fullName>
        <ecNumber evidence="2">1.14.99.36</ecNumber>
    </submittedName>
</protein>
<keyword evidence="1" id="KW-1133">Transmembrane helix</keyword>
<gene>
    <name evidence="2" type="ORF">HMPREF9081_0566</name>
</gene>
<dbReference type="PANTHER" id="PTHR41324:SF1">
    <property type="entry name" value="DUF2232 DOMAIN-CONTAINING PROTEIN"/>
    <property type="match status" value="1"/>
</dbReference>
<feature type="transmembrane region" description="Helical" evidence="1">
    <location>
        <begin position="226"/>
        <end position="247"/>
    </location>
</feature>
<reference evidence="2 3" key="1">
    <citation type="submission" date="2011-04" db="EMBL/GenBank/DDBJ databases">
        <authorList>
            <person name="Muzny D."/>
            <person name="Qin X."/>
            <person name="Deng J."/>
            <person name="Jiang H."/>
            <person name="Liu Y."/>
            <person name="Qu J."/>
            <person name="Song X.-Z."/>
            <person name="Zhang L."/>
            <person name="Thornton R."/>
            <person name="Coyle M."/>
            <person name="Francisco L."/>
            <person name="Jackson L."/>
            <person name="Javaid M."/>
            <person name="Korchina V."/>
            <person name="Kovar C."/>
            <person name="Mata R."/>
            <person name="Mathew T."/>
            <person name="Ngo R."/>
            <person name="Nguyen L."/>
            <person name="Nguyen N."/>
            <person name="Okwuonu G."/>
            <person name="Ongeri F."/>
            <person name="Pham C."/>
            <person name="Simmons D."/>
            <person name="Wilczek-Boney K."/>
            <person name="Hale W."/>
            <person name="Jakkamsetti A."/>
            <person name="Pham P."/>
            <person name="Ruth R."/>
            <person name="San Lucas F."/>
            <person name="Warren J."/>
            <person name="Zhang J."/>
            <person name="Zhao Z."/>
            <person name="Zhou C."/>
            <person name="Zhu D."/>
            <person name="Lee S."/>
            <person name="Bess C."/>
            <person name="Blankenburg K."/>
            <person name="Forbes L."/>
            <person name="Fu Q."/>
            <person name="Gubbala S."/>
            <person name="Hirani K."/>
            <person name="Jayaseelan J.C."/>
            <person name="Lara F."/>
            <person name="Munidasa M."/>
            <person name="Palculict T."/>
            <person name="Patil S."/>
            <person name="Pu L.-L."/>
            <person name="Saada N."/>
            <person name="Tang L."/>
            <person name="Weissenberger G."/>
            <person name="Zhu Y."/>
            <person name="Hemphill L."/>
            <person name="Shang Y."/>
            <person name="Youmans B."/>
            <person name="Ayvaz T."/>
            <person name="Ross M."/>
            <person name="Santibanez J."/>
            <person name="Aqrawi P."/>
            <person name="Gross S."/>
            <person name="Joshi V."/>
            <person name="Fowler G."/>
            <person name="Nazareth L."/>
            <person name="Reid J."/>
            <person name="Worley K."/>
            <person name="Petrosino J."/>
            <person name="Highlander S."/>
            <person name="Gibbs R."/>
        </authorList>
    </citation>
    <scope>NUCLEOTIDE SEQUENCE [LARGE SCALE GENOMIC DNA]</scope>
    <source>
        <strain evidence="2 3">DSM 2778</strain>
    </source>
</reference>
<feature type="transmembrane region" description="Helical" evidence="1">
    <location>
        <begin position="20"/>
        <end position="42"/>
    </location>
</feature>
<keyword evidence="2" id="KW-0503">Monooxygenase</keyword>
<feature type="transmembrane region" description="Helical" evidence="1">
    <location>
        <begin position="48"/>
        <end position="67"/>
    </location>
</feature>
<feature type="transmembrane region" description="Helical" evidence="1">
    <location>
        <begin position="259"/>
        <end position="281"/>
    </location>
</feature>
<evidence type="ECO:0000313" key="2">
    <source>
        <dbReference type="EMBL" id="EGK61296.1"/>
    </source>
</evidence>
<sequence>MRINPLKGYGMSEQGARPAATAGIMTAAAVVYALAAIWLPMLTMMMGMLWPVFIALVTVRVGLYWGLLASLASLILTMLFASPVTGAFFVLSFAPTGLVLGVLFRRGANTVRALVGGALASLGGKAAAALLMLLLFGLNPLAMDISMANETMDETLALYRSLGMSEAQLEETRAASAQVLELFVLMLPALFLGSSVIEVAACFVLLRKVLVRLGLPITGLPAFTEWRLPIFFSYLFAFSLIALYWGTTRDIALLYQMGLNGYLISFFAGLVQGISLVQLLMKRFHVSPLVRMLVYIFIALNGFMTQIVSWMGLFDIAFDYRKRFRQSK</sequence>
<dbReference type="PANTHER" id="PTHR41324">
    <property type="entry name" value="MEMBRANE PROTEIN-RELATED"/>
    <property type="match status" value="1"/>
</dbReference>
<keyword evidence="2" id="KW-0560">Oxidoreductase</keyword>
<dbReference type="STRING" id="888060.HMPREF9081_0566"/>
<evidence type="ECO:0000256" key="1">
    <source>
        <dbReference type="SAM" id="Phobius"/>
    </source>
</evidence>
<feature type="transmembrane region" description="Helical" evidence="1">
    <location>
        <begin position="114"/>
        <end position="138"/>
    </location>
</feature>
<feature type="transmembrane region" description="Helical" evidence="1">
    <location>
        <begin position="293"/>
        <end position="318"/>
    </location>
</feature>
<comment type="caution">
    <text evidence="2">The sequence shown here is derived from an EMBL/GenBank/DDBJ whole genome shotgun (WGS) entry which is preliminary data.</text>
</comment>
<feature type="transmembrane region" description="Helical" evidence="1">
    <location>
        <begin position="182"/>
        <end position="206"/>
    </location>
</feature>
<dbReference type="AlphaFoldDB" id="F5RJY1"/>
<name>F5RJY1_9FIRM</name>
<keyword evidence="1" id="KW-0472">Membrane</keyword>
<dbReference type="Pfam" id="PF09991">
    <property type="entry name" value="DUF2232"/>
    <property type="match status" value="1"/>
</dbReference>
<keyword evidence="3" id="KW-1185">Reference proteome</keyword>